<dbReference type="Proteomes" id="UP000558688">
    <property type="component" value="Unassembled WGS sequence"/>
</dbReference>
<gene>
    <name evidence="3" type="ORF">FOXYS1_2822</name>
</gene>
<evidence type="ECO:0000259" key="2">
    <source>
        <dbReference type="Pfam" id="PF26534"/>
    </source>
</evidence>
<sequence>MKVSLVLYVLACAFSAMASSIRRKHSNDADNNAENFHPHEGIPHIAKYGYNKYYDEETNEESYQGKAMTCVPRDKLEALLNQYISTFSGIEDGGRMAKKTFDEDLKIYSQTRWWITTAVGGDLEKNIENPRTYPNTSSQTDNFPPIFENRAQFIKALIRKNNPNQWKKGLVTYGCNTFTFYWKGDFSIPEYPTVGRTFGIHIVFVNPKTSRVNKVYAEYNSLNHMYNLGAHITWAKDPVCCDCPPFVTSCKCPI</sequence>
<evidence type="ECO:0000313" key="4">
    <source>
        <dbReference type="Proteomes" id="UP000558688"/>
    </source>
</evidence>
<evidence type="ECO:0000313" key="3">
    <source>
        <dbReference type="EMBL" id="KAF5266340.1"/>
    </source>
</evidence>
<dbReference type="AlphaFoldDB" id="A0A8H5AMZ6"/>
<organism evidence="3 4">
    <name type="scientific">Fusarium oxysporum</name>
    <name type="common">Fusarium vascular wilt</name>
    <dbReference type="NCBI Taxonomy" id="5507"/>
    <lineage>
        <taxon>Eukaryota</taxon>
        <taxon>Fungi</taxon>
        <taxon>Dikarya</taxon>
        <taxon>Ascomycota</taxon>
        <taxon>Pezizomycotina</taxon>
        <taxon>Sordariomycetes</taxon>
        <taxon>Hypocreomycetidae</taxon>
        <taxon>Hypocreales</taxon>
        <taxon>Nectriaceae</taxon>
        <taxon>Fusarium</taxon>
        <taxon>Fusarium oxysporum species complex</taxon>
    </lineage>
</organism>
<evidence type="ECO:0000256" key="1">
    <source>
        <dbReference type="SAM" id="SignalP"/>
    </source>
</evidence>
<dbReference type="Pfam" id="PF26534">
    <property type="entry name" value="NTF2_7"/>
    <property type="match status" value="1"/>
</dbReference>
<accession>A0A8H5AMZ6</accession>
<dbReference type="EMBL" id="JAAFOW010000411">
    <property type="protein sequence ID" value="KAF5266340.1"/>
    <property type="molecule type" value="Genomic_DNA"/>
</dbReference>
<name>A0A8H5AMZ6_FUSOX</name>
<comment type="caution">
    <text evidence="3">The sequence shown here is derived from an EMBL/GenBank/DDBJ whole genome shotgun (WGS) entry which is preliminary data.</text>
</comment>
<feature type="signal peptide" evidence="1">
    <location>
        <begin position="1"/>
        <end position="18"/>
    </location>
</feature>
<protein>
    <recommendedName>
        <fullName evidence="2">NTF2-like domain-containing protein</fullName>
    </recommendedName>
</protein>
<dbReference type="InterPro" id="IPR058645">
    <property type="entry name" value="NTF2-like_dom_7"/>
</dbReference>
<proteinExistence type="predicted"/>
<feature type="chain" id="PRO_5034286197" description="NTF2-like domain-containing protein" evidence="1">
    <location>
        <begin position="19"/>
        <end position="254"/>
    </location>
</feature>
<feature type="domain" description="NTF2-like" evidence="2">
    <location>
        <begin position="69"/>
        <end position="230"/>
    </location>
</feature>
<reference evidence="3" key="1">
    <citation type="submission" date="2020-02" db="EMBL/GenBank/DDBJ databases">
        <title>Identification and distribution of gene clusters putatively required for synthesis of sphingolipid metabolism inhibitors in phylogenetically diverse species of the filamentous fungus Fusarium.</title>
        <authorList>
            <person name="Kim H.-S."/>
            <person name="Busman M."/>
            <person name="Brown D.W."/>
            <person name="Divon H."/>
            <person name="Uhlig S."/>
            <person name="Proctor R.H."/>
        </authorList>
    </citation>
    <scope>NUCLEOTIDE SEQUENCE [LARGE SCALE GENOMIC DNA]</scope>
    <source>
        <strain evidence="3">NRRL 39464</strain>
    </source>
</reference>
<keyword evidence="1" id="KW-0732">Signal</keyword>